<accession>A0A2N9ECF7</accession>
<dbReference type="EMBL" id="OIVN01000005">
    <property type="protein sequence ID" value="SPC72425.1"/>
    <property type="molecule type" value="Genomic_DNA"/>
</dbReference>
<dbReference type="EMBL" id="OIVN01003079">
    <property type="protein sequence ID" value="SPD08639.1"/>
    <property type="molecule type" value="Genomic_DNA"/>
</dbReference>
<evidence type="ECO:0000313" key="3">
    <source>
        <dbReference type="EMBL" id="SPC72425.1"/>
    </source>
</evidence>
<sequence length="100" mass="10720">MKEGKVGMLALLHVVVLMLVLCVSSSSSSLSSASYFDQKQNRRKSMVPTQRTSSLKLNRVGSSIVLPVDGNVYPIGGKWQSAYANFYSGSDTSGTMGIVN</sequence>
<protein>
    <submittedName>
        <fullName evidence="3">Uncharacterized protein</fullName>
    </submittedName>
</protein>
<evidence type="ECO:0000256" key="2">
    <source>
        <dbReference type="SAM" id="SignalP"/>
    </source>
</evidence>
<feature type="chain" id="PRO_5015084575" evidence="2">
    <location>
        <begin position="26"/>
        <end position="100"/>
    </location>
</feature>
<keyword evidence="2" id="KW-0732">Signal</keyword>
<proteinExistence type="predicted"/>
<feature type="region of interest" description="Disordered" evidence="1">
    <location>
        <begin position="26"/>
        <end position="52"/>
    </location>
</feature>
<evidence type="ECO:0000256" key="1">
    <source>
        <dbReference type="SAM" id="MobiDB-lite"/>
    </source>
</evidence>
<feature type="signal peptide" evidence="2">
    <location>
        <begin position="1"/>
        <end position="25"/>
    </location>
</feature>
<reference evidence="3" key="1">
    <citation type="submission" date="2018-02" db="EMBL/GenBank/DDBJ databases">
        <authorList>
            <person name="Cohen D.B."/>
            <person name="Kent A.D."/>
        </authorList>
    </citation>
    <scope>NUCLEOTIDE SEQUENCE</scope>
</reference>
<evidence type="ECO:0000313" key="4">
    <source>
        <dbReference type="EMBL" id="SPD08639.1"/>
    </source>
</evidence>
<organism evidence="3">
    <name type="scientific">Fagus sylvatica</name>
    <name type="common">Beechnut</name>
    <dbReference type="NCBI Taxonomy" id="28930"/>
    <lineage>
        <taxon>Eukaryota</taxon>
        <taxon>Viridiplantae</taxon>
        <taxon>Streptophyta</taxon>
        <taxon>Embryophyta</taxon>
        <taxon>Tracheophyta</taxon>
        <taxon>Spermatophyta</taxon>
        <taxon>Magnoliopsida</taxon>
        <taxon>eudicotyledons</taxon>
        <taxon>Gunneridae</taxon>
        <taxon>Pentapetalae</taxon>
        <taxon>rosids</taxon>
        <taxon>fabids</taxon>
        <taxon>Fagales</taxon>
        <taxon>Fagaceae</taxon>
        <taxon>Fagus</taxon>
    </lineage>
</organism>
<gene>
    <name evidence="3" type="ORF">FSB_LOCUS307</name>
    <name evidence="4" type="ORF">FSB_LOCUS36521</name>
</gene>
<name>A0A2N9ECF7_FAGSY</name>
<dbReference type="AlphaFoldDB" id="A0A2N9ECF7"/>